<protein>
    <recommendedName>
        <fullName evidence="1">Small nuclear ribonucleoprotein Prp3 C-terminal domain-containing protein</fullName>
    </recommendedName>
</protein>
<dbReference type="Pfam" id="PF06544">
    <property type="entry name" value="Prp3_C"/>
    <property type="match status" value="1"/>
</dbReference>
<dbReference type="InterPro" id="IPR010541">
    <property type="entry name" value="Prp3_C"/>
</dbReference>
<dbReference type="InterPro" id="IPR017359">
    <property type="entry name" value="Phi-like"/>
</dbReference>
<sequence length="231" mass="26497">MSGWKITMFGSRLLYHLYNRNLVAVKGEDISRDEQERWQRIVKEKFEDIGDSEYPIYQLFSLDLLPMLRGEADNIHADRETKLLEPASTHADVLSLRSSRSSSSKVMHHALFISHHLISPTKRRNLQQWSKSLCISGFAKVGYPGVIYAEGIQENIEEFVDNIKAMQWLALRLRFIEPVLEGVDGYSSASRRQWTEFQKVGDVMEEMRRIGRQKYVVEMGIGSAGTSKGSI</sequence>
<evidence type="ECO:0000259" key="1">
    <source>
        <dbReference type="Pfam" id="PF06544"/>
    </source>
</evidence>
<feature type="domain" description="Small nuclear ribonucleoprotein Prp3 C-terminal" evidence="1">
    <location>
        <begin position="111"/>
        <end position="169"/>
    </location>
</feature>
<reference evidence="2" key="1">
    <citation type="submission" date="2022-08" db="EMBL/GenBank/DDBJ databases">
        <title>A Global Phylogenomic Analysis of the Shiitake Genus Lentinula.</title>
        <authorList>
            <consortium name="DOE Joint Genome Institute"/>
            <person name="Sierra-Patev S."/>
            <person name="Min B."/>
            <person name="Naranjo-Ortiz M."/>
            <person name="Looney B."/>
            <person name="Konkel Z."/>
            <person name="Slot J.C."/>
            <person name="Sakamoto Y."/>
            <person name="Steenwyk J.L."/>
            <person name="Rokas A."/>
            <person name="Carro J."/>
            <person name="Camarero S."/>
            <person name="Ferreira P."/>
            <person name="Molpeceres G."/>
            <person name="Ruiz-Duenas F.J."/>
            <person name="Serrano A."/>
            <person name="Henrissat B."/>
            <person name="Drula E."/>
            <person name="Hughes K.W."/>
            <person name="Mata J.L."/>
            <person name="Ishikawa N.K."/>
            <person name="Vargas-Isla R."/>
            <person name="Ushijima S."/>
            <person name="Smith C.A."/>
            <person name="Ahrendt S."/>
            <person name="Andreopoulos W."/>
            <person name="He G."/>
            <person name="Labutti K."/>
            <person name="Lipzen A."/>
            <person name="Ng V."/>
            <person name="Riley R."/>
            <person name="Sandor L."/>
            <person name="Barry K."/>
            <person name="Martinez A.T."/>
            <person name="Xiao Y."/>
            <person name="Gibbons J.G."/>
            <person name="Terashima K."/>
            <person name="Grigoriev I.V."/>
            <person name="Hibbett D.S."/>
        </authorList>
    </citation>
    <scope>NUCLEOTIDE SEQUENCE</scope>
    <source>
        <strain evidence="2">RHP3577 ss4</strain>
    </source>
</reference>
<dbReference type="PANTHER" id="PTHR15955:SF8">
    <property type="entry name" value="RWD DOMAIN-CONTAINING PROTEIN 2B-RELATED"/>
    <property type="match status" value="1"/>
</dbReference>
<gene>
    <name evidence="2" type="ORF">C8R41DRAFT_837831</name>
</gene>
<organism evidence="2 3">
    <name type="scientific">Lentinula lateritia</name>
    <dbReference type="NCBI Taxonomy" id="40482"/>
    <lineage>
        <taxon>Eukaryota</taxon>
        <taxon>Fungi</taxon>
        <taxon>Dikarya</taxon>
        <taxon>Basidiomycota</taxon>
        <taxon>Agaricomycotina</taxon>
        <taxon>Agaricomycetes</taxon>
        <taxon>Agaricomycetidae</taxon>
        <taxon>Agaricales</taxon>
        <taxon>Marasmiineae</taxon>
        <taxon>Omphalotaceae</taxon>
        <taxon>Lentinula</taxon>
    </lineage>
</organism>
<keyword evidence="3" id="KW-1185">Reference proteome</keyword>
<accession>A0ABQ8VC26</accession>
<dbReference type="PANTHER" id="PTHR15955">
    <property type="entry name" value="RWD DOMAIN CONTAINING PROTEIN 2"/>
    <property type="match status" value="1"/>
</dbReference>
<proteinExistence type="predicted"/>
<dbReference type="EMBL" id="JANVFT010000049">
    <property type="protein sequence ID" value="KAJ4486826.1"/>
    <property type="molecule type" value="Genomic_DNA"/>
</dbReference>
<dbReference type="InterPro" id="IPR059181">
    <property type="entry name" value="RWDD2A-B_C"/>
</dbReference>
<comment type="caution">
    <text evidence="2">The sequence shown here is derived from an EMBL/GenBank/DDBJ whole genome shotgun (WGS) entry which is preliminary data.</text>
</comment>
<evidence type="ECO:0000313" key="2">
    <source>
        <dbReference type="EMBL" id="KAJ4486826.1"/>
    </source>
</evidence>
<name>A0ABQ8VC26_9AGAR</name>
<evidence type="ECO:0000313" key="3">
    <source>
        <dbReference type="Proteomes" id="UP001150217"/>
    </source>
</evidence>
<dbReference type="CDD" id="cd24163">
    <property type="entry name" value="RWDD2_C"/>
    <property type="match status" value="1"/>
</dbReference>
<dbReference type="Proteomes" id="UP001150217">
    <property type="component" value="Unassembled WGS sequence"/>
</dbReference>